<dbReference type="InterPro" id="IPR019821">
    <property type="entry name" value="Kinesin_motor_CS"/>
</dbReference>
<dbReference type="InterPro" id="IPR027417">
    <property type="entry name" value="P-loop_NTPase"/>
</dbReference>
<feature type="coiled-coil region" evidence="12">
    <location>
        <begin position="601"/>
        <end position="757"/>
    </location>
</feature>
<dbReference type="InterPro" id="IPR047149">
    <property type="entry name" value="KIF11-like"/>
</dbReference>
<dbReference type="AlphaFoldDB" id="A0AAD1RSM0"/>
<dbReference type="PANTHER" id="PTHR47970:SF29">
    <property type="entry name" value="KINESIN FAMILY MEMBER 20B"/>
    <property type="match status" value="1"/>
</dbReference>
<evidence type="ECO:0000256" key="7">
    <source>
        <dbReference type="ARBA" id="ARBA00023054"/>
    </source>
</evidence>
<keyword evidence="15" id="KW-1185">Reference proteome</keyword>
<keyword evidence="5 10" id="KW-0547">Nucleotide-binding</keyword>
<keyword evidence="3" id="KW-0597">Phosphoprotein</keyword>
<evidence type="ECO:0000256" key="10">
    <source>
        <dbReference type="PROSITE-ProRule" id="PRU00283"/>
    </source>
</evidence>
<dbReference type="PRINTS" id="PR00380">
    <property type="entry name" value="KINESINHEAVY"/>
</dbReference>
<evidence type="ECO:0000256" key="3">
    <source>
        <dbReference type="ARBA" id="ARBA00022553"/>
    </source>
</evidence>
<comment type="similarity">
    <text evidence="10 11">Belongs to the TRAFAC class myosin-kinesin ATPase superfamily. Kinesin family.</text>
</comment>
<dbReference type="GO" id="GO:0090307">
    <property type="term" value="P:mitotic spindle assembly"/>
    <property type="evidence" value="ECO:0007669"/>
    <property type="project" value="TreeGrafter"/>
</dbReference>
<dbReference type="PANTHER" id="PTHR47970">
    <property type="entry name" value="KINESIN-LIKE PROTEIN KIF11"/>
    <property type="match status" value="1"/>
</dbReference>
<keyword evidence="6 10" id="KW-0067">ATP-binding</keyword>
<dbReference type="Pfam" id="PF00225">
    <property type="entry name" value="Kinesin"/>
    <property type="match status" value="1"/>
</dbReference>
<dbReference type="GO" id="GO:0051231">
    <property type="term" value="P:spindle elongation"/>
    <property type="evidence" value="ECO:0007669"/>
    <property type="project" value="TreeGrafter"/>
</dbReference>
<dbReference type="CDD" id="cd01368">
    <property type="entry name" value="KISc_KIF23_like"/>
    <property type="match status" value="1"/>
</dbReference>
<dbReference type="GO" id="GO:0005876">
    <property type="term" value="C:spindle microtubule"/>
    <property type="evidence" value="ECO:0007669"/>
    <property type="project" value="TreeGrafter"/>
</dbReference>
<keyword evidence="4 11" id="KW-0493">Microtubule</keyword>
<dbReference type="CDD" id="cd21787">
    <property type="entry name" value="RBD_KIF20A"/>
    <property type="match status" value="1"/>
</dbReference>
<reference evidence="14" key="1">
    <citation type="submission" date="2022-03" db="EMBL/GenBank/DDBJ databases">
        <authorList>
            <person name="Alioto T."/>
            <person name="Alioto T."/>
            <person name="Gomez Garrido J."/>
        </authorList>
    </citation>
    <scope>NUCLEOTIDE SEQUENCE</scope>
</reference>
<evidence type="ECO:0000256" key="4">
    <source>
        <dbReference type="ARBA" id="ARBA00022701"/>
    </source>
</evidence>
<dbReference type="EMBL" id="OW240914">
    <property type="protein sequence ID" value="CAH2277457.1"/>
    <property type="molecule type" value="Genomic_DNA"/>
</dbReference>
<feature type="domain" description="Kinesin motor" evidence="13">
    <location>
        <begin position="103"/>
        <end position="548"/>
    </location>
</feature>
<evidence type="ECO:0000256" key="12">
    <source>
        <dbReference type="SAM" id="Coils"/>
    </source>
</evidence>
<sequence>MLQAGKRCGSGGSEPVGLRHLSREVSADTGDQPAGKGKLFISNMAQNVISPCVFSDDEEMPVFESTAADCGVGIRKDLLSDFSVISPGLGHHSQLLPEEGSEKVLVYVRIRPFVDGELGKKEDQGCVLVENQETLVLRAPKESFTMKNTERGMGQSIHKFTFSQIFGPEVDQKQFFDGTMRRVMKDVLNGQNWLVYTYGVTNSGKTYTIQGSARDGGILPRSVALLFNSAHDRLYKSSDLKPLSNEVIWLDSKQVRQEELKKLSLLANIREEELFIPLKNSSNNSPIPAGTSISFDSGIGGLSSTSHVNHTGSQLEESCLRLGYQDAVSMEEPIGVQLSIWVSYFEIYNEFVYDLLEPLPSGPNRKRTTLRLCEDRNGNPFVKDLNWINVHSAEEAWKIIRVGRKNQSIASTHLNQNSSRSHSIFSIRILHLQGKNDMNPKISELSFCDLAGSERCKDQRSGDRLKEATNINTSLHTLGRCIAALRQNQQQKLRQNMVPFRDSKLTRVFQAYFTGRGRSCMIVNINQCASTYDETLHAMKFSAIASQLVQAPVVRMNIPTIHSLMKENSMLANRSCTDEEDADLSDRESDDDDADITMFNREDLLRVIESLKELLTKERQEKFTMELNIRREVCDEMMEMMQQQKTQYSDLLEDEKGLLEEMYDERLENLKESLSNYYKRELEERDDRIEELEAALEEAKSVPNTSMSVERDTAPLRRSKRLATTDNSELERLKQELLSMKAEMQAKNEEIDRYKKMREPPVSAKSFTVDVDRKILEGQRHYVLGSSVRCTEYRHTRALWNVRLLRGELQKFGDSLQQVDRACCHTTGSEKLRHALGNCDEILSKQEKTLAELQNNMVLVKMDLKKKAVCIAEQYHTVQKLQGTPSGFKRICNNENIQPIQSTEKRPFLRNLLSRTPGQKGLTENGPYSRVLRARRSPVLKTIAFGTKF</sequence>
<dbReference type="GO" id="GO:0007018">
    <property type="term" value="P:microtubule-based movement"/>
    <property type="evidence" value="ECO:0007669"/>
    <property type="project" value="InterPro"/>
</dbReference>
<evidence type="ECO:0000256" key="2">
    <source>
        <dbReference type="ARBA" id="ARBA00022490"/>
    </source>
</evidence>
<dbReference type="InterPro" id="IPR001752">
    <property type="entry name" value="Kinesin_motor_dom"/>
</dbReference>
<dbReference type="Proteomes" id="UP001295444">
    <property type="component" value="Chromosome 03"/>
</dbReference>
<feature type="binding site" evidence="10">
    <location>
        <begin position="199"/>
        <end position="206"/>
    </location>
    <ligand>
        <name>ATP</name>
        <dbReference type="ChEBI" id="CHEBI:30616"/>
    </ligand>
</feature>
<dbReference type="GO" id="GO:0072686">
    <property type="term" value="C:mitotic spindle"/>
    <property type="evidence" value="ECO:0007669"/>
    <property type="project" value="TreeGrafter"/>
</dbReference>
<evidence type="ECO:0000313" key="15">
    <source>
        <dbReference type="Proteomes" id="UP001295444"/>
    </source>
</evidence>
<evidence type="ECO:0000256" key="8">
    <source>
        <dbReference type="ARBA" id="ARBA00023175"/>
    </source>
</evidence>
<comment type="subcellular location">
    <subcellularLocation>
        <location evidence="1">Cytoplasm</location>
        <location evidence="1">Cytoskeleton</location>
        <location evidence="1">Spindle</location>
    </subcellularLocation>
</comment>
<organism evidence="14 15">
    <name type="scientific">Pelobates cultripes</name>
    <name type="common">Western spadefoot toad</name>
    <dbReference type="NCBI Taxonomy" id="61616"/>
    <lineage>
        <taxon>Eukaryota</taxon>
        <taxon>Metazoa</taxon>
        <taxon>Chordata</taxon>
        <taxon>Craniata</taxon>
        <taxon>Vertebrata</taxon>
        <taxon>Euteleostomi</taxon>
        <taxon>Amphibia</taxon>
        <taxon>Batrachia</taxon>
        <taxon>Anura</taxon>
        <taxon>Pelobatoidea</taxon>
        <taxon>Pelobatidae</taxon>
        <taxon>Pelobates</taxon>
    </lineage>
</organism>
<dbReference type="InterPro" id="IPR036961">
    <property type="entry name" value="Kinesin_motor_dom_sf"/>
</dbReference>
<proteinExistence type="inferred from homology"/>
<evidence type="ECO:0000256" key="1">
    <source>
        <dbReference type="ARBA" id="ARBA00004186"/>
    </source>
</evidence>
<dbReference type="GO" id="GO:0008017">
    <property type="term" value="F:microtubule binding"/>
    <property type="evidence" value="ECO:0007669"/>
    <property type="project" value="InterPro"/>
</dbReference>
<dbReference type="GO" id="GO:0005524">
    <property type="term" value="F:ATP binding"/>
    <property type="evidence" value="ECO:0007669"/>
    <property type="project" value="UniProtKB-UniRule"/>
</dbReference>
<keyword evidence="2" id="KW-0963">Cytoplasm</keyword>
<dbReference type="FunFam" id="3.40.850.10:FF:000095">
    <property type="entry name" value="Kinesin-like protein"/>
    <property type="match status" value="1"/>
</dbReference>
<keyword evidence="8 10" id="KW-0505">Motor protein</keyword>
<dbReference type="GO" id="GO:0008574">
    <property type="term" value="F:plus-end-directed microtubule motor activity"/>
    <property type="evidence" value="ECO:0007669"/>
    <property type="project" value="TreeGrafter"/>
</dbReference>
<protein>
    <recommendedName>
        <fullName evidence="11">Kinesin-like protein</fullName>
    </recommendedName>
</protein>
<evidence type="ECO:0000259" key="13">
    <source>
        <dbReference type="PROSITE" id="PS50067"/>
    </source>
</evidence>
<feature type="coiled-coil region" evidence="12">
    <location>
        <begin position="836"/>
        <end position="863"/>
    </location>
</feature>
<dbReference type="PROSITE" id="PS00411">
    <property type="entry name" value="KINESIN_MOTOR_1"/>
    <property type="match status" value="1"/>
</dbReference>
<dbReference type="GO" id="GO:0005634">
    <property type="term" value="C:nucleus"/>
    <property type="evidence" value="ECO:0007669"/>
    <property type="project" value="TreeGrafter"/>
</dbReference>
<name>A0AAD1RSM0_PELCU</name>
<evidence type="ECO:0000313" key="14">
    <source>
        <dbReference type="EMBL" id="CAH2277457.1"/>
    </source>
</evidence>
<gene>
    <name evidence="14" type="ORF">PECUL_23A043677</name>
</gene>
<keyword evidence="7 12" id="KW-0175">Coiled coil</keyword>
<dbReference type="Gene3D" id="3.40.850.10">
    <property type="entry name" value="Kinesin motor domain"/>
    <property type="match status" value="1"/>
</dbReference>
<dbReference type="SMART" id="SM00129">
    <property type="entry name" value="KISc"/>
    <property type="match status" value="1"/>
</dbReference>
<evidence type="ECO:0000256" key="9">
    <source>
        <dbReference type="ARBA" id="ARBA00023212"/>
    </source>
</evidence>
<evidence type="ECO:0000256" key="6">
    <source>
        <dbReference type="ARBA" id="ARBA00022840"/>
    </source>
</evidence>
<evidence type="ECO:0000256" key="11">
    <source>
        <dbReference type="RuleBase" id="RU000394"/>
    </source>
</evidence>
<dbReference type="PROSITE" id="PS50067">
    <property type="entry name" value="KINESIN_MOTOR_2"/>
    <property type="match status" value="1"/>
</dbReference>
<dbReference type="SUPFAM" id="SSF52540">
    <property type="entry name" value="P-loop containing nucleoside triphosphate hydrolases"/>
    <property type="match status" value="1"/>
</dbReference>
<accession>A0AAD1RSM0</accession>
<keyword evidence="9" id="KW-0206">Cytoskeleton</keyword>
<evidence type="ECO:0000256" key="5">
    <source>
        <dbReference type="ARBA" id="ARBA00022741"/>
    </source>
</evidence>